<evidence type="ECO:0000313" key="2">
    <source>
        <dbReference type="EMBL" id="KIK56198.1"/>
    </source>
</evidence>
<dbReference type="Proteomes" id="UP000053593">
    <property type="component" value="Unassembled WGS sequence"/>
</dbReference>
<dbReference type="HOGENOM" id="CLU_021809_2_0_1"/>
<reference evidence="2 3" key="1">
    <citation type="submission" date="2014-04" db="EMBL/GenBank/DDBJ databases">
        <title>Evolutionary Origins and Diversification of the Mycorrhizal Mutualists.</title>
        <authorList>
            <consortium name="DOE Joint Genome Institute"/>
            <consortium name="Mycorrhizal Genomics Consortium"/>
            <person name="Kohler A."/>
            <person name="Kuo A."/>
            <person name="Nagy L.G."/>
            <person name="Floudas D."/>
            <person name="Copeland A."/>
            <person name="Barry K.W."/>
            <person name="Cichocki N."/>
            <person name="Veneault-Fourrey C."/>
            <person name="LaButti K."/>
            <person name="Lindquist E.A."/>
            <person name="Lipzen A."/>
            <person name="Lundell T."/>
            <person name="Morin E."/>
            <person name="Murat C."/>
            <person name="Riley R."/>
            <person name="Ohm R."/>
            <person name="Sun H."/>
            <person name="Tunlid A."/>
            <person name="Henrissat B."/>
            <person name="Grigoriev I.V."/>
            <person name="Hibbett D.S."/>
            <person name="Martin F."/>
        </authorList>
    </citation>
    <scope>NUCLEOTIDE SEQUENCE [LARGE SCALE GENOMIC DNA]</scope>
    <source>
        <strain evidence="2 3">FD-317 M1</strain>
    </source>
</reference>
<keyword evidence="1" id="KW-1133">Transmembrane helix</keyword>
<keyword evidence="1" id="KW-0812">Transmembrane</keyword>
<sequence>MARRFQLQLKKIHARITRNRLTTVFFLFGLFHCFAQGIIQSLLFTIDSQYDSLLSDITQAARIPAPNHTDLVNLKGGGYRLNMCNFIPHNSTDCYTIFDTTDNLTVQNSPDVDAQLRGETISSQLAESTFKIVAEKGTKPAQQVTFVANAGAGNVTLSETCTSILLYPAQHLENNKREDIAFVALQFWLFGLSVIAMMYDSVPHVLAVLITRLTLSAWSVYALWRTGWQQSVFHQMIETPGSPCAAAIFGTYFSTRTLYEVPDIVLNCTALGISTYLSWTLLRTYNSEVFSYIGAPKKVMKMYKYFLALQICIQLETFVLITAAALWADQLFNTYISTISRHTNVYEALIIFYAIVLVPWLLMAWYGIRYEKRIVTIAFLCANFLFLFGSTLMFWSQVYCWTYYAWPCFGCFVTASLILLVASNVLGGVCLRNFDKGLAQYLYAEANLSSSNFAPEVFERDVEATHVDEEQLKAKGFHADFTTQYLPTLGPSISRDSHFSV</sequence>
<feature type="transmembrane region" description="Helical" evidence="1">
    <location>
        <begin position="206"/>
        <end position="224"/>
    </location>
</feature>
<dbReference type="OrthoDB" id="3263941at2759"/>
<dbReference type="AlphaFoldDB" id="A0A0D0CLZ5"/>
<feature type="transmembrane region" description="Helical" evidence="1">
    <location>
        <begin position="303"/>
        <end position="328"/>
    </location>
</feature>
<evidence type="ECO:0000313" key="3">
    <source>
        <dbReference type="Proteomes" id="UP000053593"/>
    </source>
</evidence>
<dbReference type="EMBL" id="KN834800">
    <property type="protein sequence ID" value="KIK56198.1"/>
    <property type="molecule type" value="Genomic_DNA"/>
</dbReference>
<dbReference type="PANTHER" id="PTHR34391:SF2">
    <property type="entry name" value="TRP C-TERMINAL DOMAIN-CONTAINING PROTEIN"/>
    <property type="match status" value="1"/>
</dbReference>
<accession>A0A0D0CLZ5</accession>
<feature type="transmembrane region" description="Helical" evidence="1">
    <location>
        <begin position="348"/>
        <end position="368"/>
    </location>
</feature>
<dbReference type="GO" id="GO:0005794">
    <property type="term" value="C:Golgi apparatus"/>
    <property type="evidence" value="ECO:0007669"/>
    <property type="project" value="TreeGrafter"/>
</dbReference>
<dbReference type="PANTHER" id="PTHR34391">
    <property type="entry name" value="UPF0658 GOLGI APPARATUS MEMBRANE PROTEIN C1952.10C-RELATED"/>
    <property type="match status" value="1"/>
</dbReference>
<feature type="transmembrane region" description="Helical" evidence="1">
    <location>
        <begin position="404"/>
        <end position="426"/>
    </location>
</feature>
<protein>
    <submittedName>
        <fullName evidence="2">Uncharacterized protein</fullName>
    </submittedName>
</protein>
<feature type="transmembrane region" description="Helical" evidence="1">
    <location>
        <begin position="375"/>
        <end position="398"/>
    </location>
</feature>
<organism evidence="2 3">
    <name type="scientific">Collybiopsis luxurians FD-317 M1</name>
    <dbReference type="NCBI Taxonomy" id="944289"/>
    <lineage>
        <taxon>Eukaryota</taxon>
        <taxon>Fungi</taxon>
        <taxon>Dikarya</taxon>
        <taxon>Basidiomycota</taxon>
        <taxon>Agaricomycotina</taxon>
        <taxon>Agaricomycetes</taxon>
        <taxon>Agaricomycetidae</taxon>
        <taxon>Agaricales</taxon>
        <taxon>Marasmiineae</taxon>
        <taxon>Omphalotaceae</taxon>
        <taxon>Collybiopsis</taxon>
        <taxon>Collybiopsis luxurians</taxon>
    </lineage>
</organism>
<keyword evidence="3" id="KW-1185">Reference proteome</keyword>
<feature type="transmembrane region" description="Helical" evidence="1">
    <location>
        <begin position="180"/>
        <end position="199"/>
    </location>
</feature>
<gene>
    <name evidence="2" type="ORF">GYMLUDRAFT_47410</name>
</gene>
<proteinExistence type="predicted"/>
<dbReference type="InterPro" id="IPR040410">
    <property type="entry name" value="UPF0658_Golgi"/>
</dbReference>
<keyword evidence="1" id="KW-0472">Membrane</keyword>
<evidence type="ECO:0000256" key="1">
    <source>
        <dbReference type="SAM" id="Phobius"/>
    </source>
</evidence>
<name>A0A0D0CLZ5_9AGAR</name>